<evidence type="ECO:0000313" key="2">
    <source>
        <dbReference type="Proteomes" id="UP001552299"/>
    </source>
</evidence>
<keyword evidence="2" id="KW-1185">Reference proteome</keyword>
<dbReference type="AlphaFoldDB" id="A0ABD0UJ11"/>
<gene>
    <name evidence="1" type="ORF">M5K25_016212</name>
</gene>
<name>A0ABD0UJ11_DENTH</name>
<sequence>MPTTRRVISIYMKAGDYWLTAPTQLKEMFYKPVFSPWMADPECDSDFVYNKQGFVDILRSPFFDLNPEVDDSIEEYVECIIFTLLNAIEEKLSNIKGIF</sequence>
<evidence type="ECO:0000313" key="1">
    <source>
        <dbReference type="EMBL" id="KAL0912805.1"/>
    </source>
</evidence>
<dbReference type="Proteomes" id="UP001552299">
    <property type="component" value="Unassembled WGS sequence"/>
</dbReference>
<proteinExistence type="predicted"/>
<protein>
    <submittedName>
        <fullName evidence="1">Uncharacterized protein</fullName>
    </submittedName>
</protein>
<reference evidence="1 2" key="1">
    <citation type="journal article" date="2024" name="Plant Biotechnol. J.">
        <title>Dendrobium thyrsiflorum genome and its molecular insights into genes involved in important horticultural traits.</title>
        <authorList>
            <person name="Chen B."/>
            <person name="Wang J.Y."/>
            <person name="Zheng P.J."/>
            <person name="Li K.L."/>
            <person name="Liang Y.M."/>
            <person name="Chen X.F."/>
            <person name="Zhang C."/>
            <person name="Zhao X."/>
            <person name="He X."/>
            <person name="Zhang G.Q."/>
            <person name="Liu Z.J."/>
            <person name="Xu Q."/>
        </authorList>
    </citation>
    <scope>NUCLEOTIDE SEQUENCE [LARGE SCALE GENOMIC DNA]</scope>
    <source>
        <strain evidence="1">GZMU011</strain>
    </source>
</reference>
<organism evidence="1 2">
    <name type="scientific">Dendrobium thyrsiflorum</name>
    <name type="common">Pinecone-like raceme dendrobium</name>
    <name type="synonym">Orchid</name>
    <dbReference type="NCBI Taxonomy" id="117978"/>
    <lineage>
        <taxon>Eukaryota</taxon>
        <taxon>Viridiplantae</taxon>
        <taxon>Streptophyta</taxon>
        <taxon>Embryophyta</taxon>
        <taxon>Tracheophyta</taxon>
        <taxon>Spermatophyta</taxon>
        <taxon>Magnoliopsida</taxon>
        <taxon>Liliopsida</taxon>
        <taxon>Asparagales</taxon>
        <taxon>Orchidaceae</taxon>
        <taxon>Epidendroideae</taxon>
        <taxon>Malaxideae</taxon>
        <taxon>Dendrobiinae</taxon>
        <taxon>Dendrobium</taxon>
    </lineage>
</organism>
<dbReference type="EMBL" id="JANQDX010000013">
    <property type="protein sequence ID" value="KAL0912805.1"/>
    <property type="molecule type" value="Genomic_DNA"/>
</dbReference>
<accession>A0ABD0UJ11</accession>
<comment type="caution">
    <text evidence="1">The sequence shown here is derived from an EMBL/GenBank/DDBJ whole genome shotgun (WGS) entry which is preliminary data.</text>
</comment>